<dbReference type="InterPro" id="IPR013976">
    <property type="entry name" value="HDOD"/>
</dbReference>
<dbReference type="EMBL" id="FOEG01000003">
    <property type="protein sequence ID" value="SEO81897.1"/>
    <property type="molecule type" value="Genomic_DNA"/>
</dbReference>
<dbReference type="STRING" id="406100.SAMN04488052_103185"/>
<evidence type="ECO:0000313" key="3">
    <source>
        <dbReference type="Proteomes" id="UP000199657"/>
    </source>
</evidence>
<dbReference type="SUPFAM" id="SSF109604">
    <property type="entry name" value="HD-domain/PDEase-like"/>
    <property type="match status" value="1"/>
</dbReference>
<keyword evidence="3" id="KW-1185">Reference proteome</keyword>
<evidence type="ECO:0000259" key="1">
    <source>
        <dbReference type="PROSITE" id="PS51833"/>
    </source>
</evidence>
<gene>
    <name evidence="2" type="ORF">SAMN04488052_103185</name>
</gene>
<dbReference type="AlphaFoldDB" id="A0A1H8STH6"/>
<dbReference type="PANTHER" id="PTHR33525:SF3">
    <property type="entry name" value="RIBONUCLEASE Y"/>
    <property type="match status" value="1"/>
</dbReference>
<reference evidence="2 3" key="1">
    <citation type="submission" date="2016-10" db="EMBL/GenBank/DDBJ databases">
        <authorList>
            <person name="de Groot N.N."/>
        </authorList>
    </citation>
    <scope>NUCLEOTIDE SEQUENCE [LARGE SCALE GENOMIC DNA]</scope>
    <source>
        <strain evidence="2 3">CGMCC 1.6291</strain>
    </source>
</reference>
<dbReference type="CDD" id="cd00077">
    <property type="entry name" value="HDc"/>
    <property type="match status" value="1"/>
</dbReference>
<dbReference type="InterPro" id="IPR052340">
    <property type="entry name" value="RNase_Y/CdgJ"/>
</dbReference>
<dbReference type="Pfam" id="PF08668">
    <property type="entry name" value="HDOD"/>
    <property type="match status" value="1"/>
</dbReference>
<name>A0A1H8STH6_9GAMM</name>
<dbReference type="NCBIfam" id="TIGR00277">
    <property type="entry name" value="HDIG"/>
    <property type="match status" value="1"/>
</dbReference>
<dbReference type="Proteomes" id="UP000199657">
    <property type="component" value="Unassembled WGS sequence"/>
</dbReference>
<dbReference type="SMART" id="SM00471">
    <property type="entry name" value="HDc"/>
    <property type="match status" value="1"/>
</dbReference>
<dbReference type="InterPro" id="IPR003607">
    <property type="entry name" value="HD/PDEase_dom"/>
</dbReference>
<dbReference type="PROSITE" id="PS51833">
    <property type="entry name" value="HDOD"/>
    <property type="match status" value="1"/>
</dbReference>
<accession>A0A1H8STH6</accession>
<organism evidence="2 3">
    <name type="scientific">Aquisalimonas asiatica</name>
    <dbReference type="NCBI Taxonomy" id="406100"/>
    <lineage>
        <taxon>Bacteria</taxon>
        <taxon>Pseudomonadati</taxon>
        <taxon>Pseudomonadota</taxon>
        <taxon>Gammaproteobacteria</taxon>
        <taxon>Chromatiales</taxon>
        <taxon>Ectothiorhodospiraceae</taxon>
        <taxon>Aquisalimonas</taxon>
    </lineage>
</organism>
<dbReference type="PANTHER" id="PTHR33525">
    <property type="match status" value="1"/>
</dbReference>
<protein>
    <submittedName>
        <fullName evidence="2">HDIG domain-containing protein</fullName>
    </submittedName>
</protein>
<dbReference type="Gene3D" id="1.10.3210.10">
    <property type="entry name" value="Hypothetical protein af1432"/>
    <property type="match status" value="1"/>
</dbReference>
<proteinExistence type="predicted"/>
<dbReference type="InterPro" id="IPR006675">
    <property type="entry name" value="HDIG_dom"/>
</dbReference>
<sequence length="285" mass="30837">MDVDGALRRLPGLPATVTAALAAVRNDSVGGDRLAETLQQDPGFSRAVLTVLDTPFFGAAGSEIGMRAICRSTSRVSLERAMIAAAVLRQLPGGGDQWFDRYAFWEHSVGVGVIARALAADLGQDEQQAFTAGLLHDLGRIVLDVYFPREFQGVVRYRQRHDTWIRDAEVAVLGFDHCVFGGSVAVRWGLPVDLVEAVCSHHTPEAANVHHDVTRMVHVADVLARGLQLGDPGDDTIPMLSQGAMKRLGLNWKALRRVLKDVDNQLPAGHDLVRLSIGHDACVSA</sequence>
<feature type="domain" description="HDOD" evidence="1">
    <location>
        <begin position="10"/>
        <end position="204"/>
    </location>
</feature>
<evidence type="ECO:0000313" key="2">
    <source>
        <dbReference type="EMBL" id="SEO81897.1"/>
    </source>
</evidence>